<gene>
    <name evidence="7" type="ORF">ACFFQA_26320</name>
</gene>
<dbReference type="InterPro" id="IPR050446">
    <property type="entry name" value="FAD-oxidoreductase/Apoptosis"/>
</dbReference>
<dbReference type="PANTHER" id="PTHR43557:SF2">
    <property type="entry name" value="RIESKE DOMAIN-CONTAINING PROTEIN-RELATED"/>
    <property type="match status" value="1"/>
</dbReference>
<dbReference type="EMBL" id="JBHLZU010000020">
    <property type="protein sequence ID" value="MFB9907465.1"/>
    <property type="molecule type" value="Genomic_DNA"/>
</dbReference>
<protein>
    <submittedName>
        <fullName evidence="7">NAD(P)/FAD-dependent oxidoreductase</fullName>
    </submittedName>
</protein>
<comment type="cofactor">
    <cofactor evidence="1">
        <name>FAD</name>
        <dbReference type="ChEBI" id="CHEBI:57692"/>
    </cofactor>
</comment>
<proteinExistence type="predicted"/>
<dbReference type="Proteomes" id="UP001589693">
    <property type="component" value="Unassembled WGS sequence"/>
</dbReference>
<dbReference type="Gene3D" id="3.50.50.60">
    <property type="entry name" value="FAD/NAD(P)-binding domain"/>
    <property type="match status" value="2"/>
</dbReference>
<dbReference type="InterPro" id="IPR023753">
    <property type="entry name" value="FAD/NAD-binding_dom"/>
</dbReference>
<keyword evidence="8" id="KW-1185">Reference proteome</keyword>
<comment type="caution">
    <text evidence="7">The sequence shown here is derived from an EMBL/GenBank/DDBJ whole genome shotgun (WGS) entry which is preliminary data.</text>
</comment>
<evidence type="ECO:0000259" key="6">
    <source>
        <dbReference type="Pfam" id="PF14759"/>
    </source>
</evidence>
<evidence type="ECO:0000313" key="7">
    <source>
        <dbReference type="EMBL" id="MFB9907465.1"/>
    </source>
</evidence>
<keyword evidence="4" id="KW-0560">Oxidoreductase</keyword>
<dbReference type="PRINTS" id="PR00411">
    <property type="entry name" value="PNDRDTASEI"/>
</dbReference>
<dbReference type="SUPFAM" id="SSF55424">
    <property type="entry name" value="FAD/NAD-linked reductases, dimerisation (C-terminal) domain"/>
    <property type="match status" value="1"/>
</dbReference>
<evidence type="ECO:0000313" key="8">
    <source>
        <dbReference type="Proteomes" id="UP001589693"/>
    </source>
</evidence>
<keyword evidence="2" id="KW-0285">Flavoprotein</keyword>
<evidence type="ECO:0000256" key="3">
    <source>
        <dbReference type="ARBA" id="ARBA00022827"/>
    </source>
</evidence>
<accession>A0ABV6A2T3</accession>
<dbReference type="Pfam" id="PF14759">
    <property type="entry name" value="Reductase_C"/>
    <property type="match status" value="1"/>
</dbReference>
<feature type="domain" description="FAD/NAD(P)-binding" evidence="5">
    <location>
        <begin position="6"/>
        <end position="302"/>
    </location>
</feature>
<evidence type="ECO:0000259" key="5">
    <source>
        <dbReference type="Pfam" id="PF07992"/>
    </source>
</evidence>
<sequence>MTTVQRIVVVGASAAGLGAAEALRRRGYDGHLTLVGAETHLPYDRPPLSKQVLSGAWEPERTQLRGDDKIADLRLDLRLATRASGVDAAGRQVLLDGGDRVGYDGLVIATGVVPRTLPGTTGLGGVHVLRTLDDALSLQVELLAGPRLVVVGAGLIGCEVAATARKLGLDVTLVDPLPVPMTRQVGPRIGELVANLHAENGVHLRFGVGVESVLSEAGRVTGVVLTDGTRVDADAMLVGIGATAVTDWLDGSGIPVDELGVRCDAYCSAAPGVYAAGDVASWEHPVLGRMRLEHRTNATEQAMAVAANLLGAQQEYRPLPYFWSDQYDTKIQMFGWPLPGDEMEIVEGSPEEGQFIAAYRRDGALTAAMGWNSARGLRPYRQELMRAMAG</sequence>
<dbReference type="PANTHER" id="PTHR43557">
    <property type="entry name" value="APOPTOSIS-INDUCING FACTOR 1"/>
    <property type="match status" value="1"/>
</dbReference>
<dbReference type="Pfam" id="PF07992">
    <property type="entry name" value="Pyr_redox_2"/>
    <property type="match status" value="1"/>
</dbReference>
<dbReference type="Gene3D" id="3.30.390.30">
    <property type="match status" value="1"/>
</dbReference>
<dbReference type="RefSeq" id="WP_377857601.1">
    <property type="nucleotide sequence ID" value="NZ_JBHLZU010000020.1"/>
</dbReference>
<dbReference type="SUPFAM" id="SSF51905">
    <property type="entry name" value="FAD/NAD(P)-binding domain"/>
    <property type="match status" value="2"/>
</dbReference>
<dbReference type="InterPro" id="IPR036188">
    <property type="entry name" value="FAD/NAD-bd_sf"/>
</dbReference>
<evidence type="ECO:0000256" key="1">
    <source>
        <dbReference type="ARBA" id="ARBA00001974"/>
    </source>
</evidence>
<evidence type="ECO:0000256" key="2">
    <source>
        <dbReference type="ARBA" id="ARBA00022630"/>
    </source>
</evidence>
<organism evidence="7 8">
    <name type="scientific">Allokutzneria oryzae</name>
    <dbReference type="NCBI Taxonomy" id="1378989"/>
    <lineage>
        <taxon>Bacteria</taxon>
        <taxon>Bacillati</taxon>
        <taxon>Actinomycetota</taxon>
        <taxon>Actinomycetes</taxon>
        <taxon>Pseudonocardiales</taxon>
        <taxon>Pseudonocardiaceae</taxon>
        <taxon>Allokutzneria</taxon>
    </lineage>
</organism>
<dbReference type="InterPro" id="IPR016156">
    <property type="entry name" value="FAD/NAD-linked_Rdtase_dimer_sf"/>
</dbReference>
<feature type="domain" description="Reductase C-terminal" evidence="6">
    <location>
        <begin position="321"/>
        <end position="384"/>
    </location>
</feature>
<name>A0ABV6A2T3_9PSEU</name>
<evidence type="ECO:0000256" key="4">
    <source>
        <dbReference type="ARBA" id="ARBA00023002"/>
    </source>
</evidence>
<dbReference type="InterPro" id="IPR028202">
    <property type="entry name" value="Reductase_C"/>
</dbReference>
<dbReference type="PRINTS" id="PR00368">
    <property type="entry name" value="FADPNR"/>
</dbReference>
<keyword evidence="3" id="KW-0274">FAD</keyword>
<reference evidence="7 8" key="1">
    <citation type="submission" date="2024-09" db="EMBL/GenBank/DDBJ databases">
        <authorList>
            <person name="Sun Q."/>
            <person name="Mori K."/>
        </authorList>
    </citation>
    <scope>NUCLEOTIDE SEQUENCE [LARGE SCALE GENOMIC DNA]</scope>
    <source>
        <strain evidence="7 8">TBRC 7907</strain>
    </source>
</reference>